<reference evidence="1" key="1">
    <citation type="journal article" date="2015" name="Nature">
        <title>Complex archaea that bridge the gap between prokaryotes and eukaryotes.</title>
        <authorList>
            <person name="Spang A."/>
            <person name="Saw J.H."/>
            <person name="Jorgensen S.L."/>
            <person name="Zaremba-Niedzwiedzka K."/>
            <person name="Martijn J."/>
            <person name="Lind A.E."/>
            <person name="van Eijk R."/>
            <person name="Schleper C."/>
            <person name="Guy L."/>
            <person name="Ettema T.J."/>
        </authorList>
    </citation>
    <scope>NUCLEOTIDE SEQUENCE</scope>
</reference>
<comment type="caution">
    <text evidence="1">The sequence shown here is derived from an EMBL/GenBank/DDBJ whole genome shotgun (WGS) entry which is preliminary data.</text>
</comment>
<evidence type="ECO:0000313" key="1">
    <source>
        <dbReference type="EMBL" id="KKK69245.1"/>
    </source>
</evidence>
<proteinExistence type="predicted"/>
<organism evidence="1">
    <name type="scientific">marine sediment metagenome</name>
    <dbReference type="NCBI Taxonomy" id="412755"/>
    <lineage>
        <taxon>unclassified sequences</taxon>
        <taxon>metagenomes</taxon>
        <taxon>ecological metagenomes</taxon>
    </lineage>
</organism>
<sequence length="379" mass="43969">QTWNTTNYVVYDLGDRDARTFGYFIDRNVADFIQFDGLLMDTLQYQLKYRFKIDKNYFGDEISTKTFFDMEELTVQMYYNPIKSVVALNPQLKFSADLTDIIFPDGSSGSKNHINELSFDIDWINEVIVADSEVDGIDINEVFHNFVLYSNYVTLYVLDKYDNLYEIDKANDKFYLQNSNEQNIYDFIKERHGRYYVDFKLDYEWELRGMISYIYNAIFNVEASIELTNVEVRAKVTSVNKEIISPISMPENGTIVIGDIAGNLQNDIGFMGGFLEETDNNDRFYIKYGFNYLFDADNNDIFNASDPQIYFAEFIQDIKFSSAEVEGFIYYDGNNFNNKTIILGDGYLFDLTTTSNVDEVNLYTDLAETEAIGTTIFNA</sequence>
<name>A0A0F8Y6I8_9ZZZZ</name>
<dbReference type="EMBL" id="LAZR01058745">
    <property type="protein sequence ID" value="KKK69245.1"/>
    <property type="molecule type" value="Genomic_DNA"/>
</dbReference>
<feature type="non-terminal residue" evidence="1">
    <location>
        <position position="1"/>
    </location>
</feature>
<protein>
    <submittedName>
        <fullName evidence="1">Uncharacterized protein</fullName>
    </submittedName>
</protein>
<gene>
    <name evidence="1" type="ORF">LCGC14_2935970</name>
</gene>
<feature type="non-terminal residue" evidence="1">
    <location>
        <position position="379"/>
    </location>
</feature>
<accession>A0A0F8Y6I8</accession>
<dbReference type="AlphaFoldDB" id="A0A0F8Y6I8"/>